<keyword evidence="3" id="KW-1185">Reference proteome</keyword>
<organism evidence="2 3">
    <name type="scientific">Pedobacter jamesrossensis</name>
    <dbReference type="NCBI Taxonomy" id="1908238"/>
    <lineage>
        <taxon>Bacteria</taxon>
        <taxon>Pseudomonadati</taxon>
        <taxon>Bacteroidota</taxon>
        <taxon>Sphingobacteriia</taxon>
        <taxon>Sphingobacteriales</taxon>
        <taxon>Sphingobacteriaceae</taxon>
        <taxon>Pedobacter</taxon>
    </lineage>
</organism>
<sequence>MNYDIHVGSILGLTGKIMAFFASFIAASLPITGFIIWWGKKKKKKNAAVAES</sequence>
<gene>
    <name evidence="2" type="ORF">ACFOUY_01175</name>
</gene>
<keyword evidence="1" id="KW-0472">Membrane</keyword>
<protein>
    <submittedName>
        <fullName evidence="2">PepSY domain-containing protein</fullName>
    </submittedName>
</protein>
<name>A0ABV8NHP3_9SPHI</name>
<evidence type="ECO:0000256" key="1">
    <source>
        <dbReference type="SAM" id="Phobius"/>
    </source>
</evidence>
<evidence type="ECO:0000313" key="2">
    <source>
        <dbReference type="EMBL" id="MFC4195303.1"/>
    </source>
</evidence>
<reference evidence="3" key="1">
    <citation type="journal article" date="2019" name="Int. J. Syst. Evol. Microbiol.">
        <title>The Global Catalogue of Microorganisms (GCM) 10K type strain sequencing project: providing services to taxonomists for standard genome sequencing and annotation.</title>
        <authorList>
            <consortium name="The Broad Institute Genomics Platform"/>
            <consortium name="The Broad Institute Genome Sequencing Center for Infectious Disease"/>
            <person name="Wu L."/>
            <person name="Ma J."/>
        </authorList>
    </citation>
    <scope>NUCLEOTIDE SEQUENCE [LARGE SCALE GENOMIC DNA]</scope>
    <source>
        <strain evidence="3">CCM 8689</strain>
    </source>
</reference>
<keyword evidence="1" id="KW-0812">Transmembrane</keyword>
<dbReference type="Proteomes" id="UP001595792">
    <property type="component" value="Unassembled WGS sequence"/>
</dbReference>
<keyword evidence="1" id="KW-1133">Transmembrane helix</keyword>
<dbReference type="EMBL" id="JBHSBY010000008">
    <property type="protein sequence ID" value="MFC4195303.1"/>
    <property type="molecule type" value="Genomic_DNA"/>
</dbReference>
<proteinExistence type="predicted"/>
<dbReference type="InterPro" id="IPR005625">
    <property type="entry name" value="PepSY-ass_TM"/>
</dbReference>
<dbReference type="RefSeq" id="WP_378958607.1">
    <property type="nucleotide sequence ID" value="NZ_JBHRXC010000016.1"/>
</dbReference>
<feature type="transmembrane region" description="Helical" evidence="1">
    <location>
        <begin position="17"/>
        <end position="38"/>
    </location>
</feature>
<evidence type="ECO:0000313" key="3">
    <source>
        <dbReference type="Proteomes" id="UP001595792"/>
    </source>
</evidence>
<dbReference type="Pfam" id="PF03929">
    <property type="entry name" value="PepSY_TM"/>
    <property type="match status" value="1"/>
</dbReference>
<comment type="caution">
    <text evidence="2">The sequence shown here is derived from an EMBL/GenBank/DDBJ whole genome shotgun (WGS) entry which is preliminary data.</text>
</comment>
<accession>A0ABV8NHP3</accession>